<gene>
    <name evidence="2" type="ORF">UFOVP1392_7</name>
    <name evidence="3" type="ORF">UFOVP1569_6</name>
    <name evidence="1" type="ORF">UFOVP952_17</name>
</gene>
<proteinExistence type="predicted"/>
<name>A0A6J5PS45_9CAUD</name>
<evidence type="ECO:0000313" key="1">
    <source>
        <dbReference type="EMBL" id="CAB4172866.1"/>
    </source>
</evidence>
<organism evidence="1">
    <name type="scientific">uncultured Caudovirales phage</name>
    <dbReference type="NCBI Taxonomy" id="2100421"/>
    <lineage>
        <taxon>Viruses</taxon>
        <taxon>Duplodnaviria</taxon>
        <taxon>Heunggongvirae</taxon>
        <taxon>Uroviricota</taxon>
        <taxon>Caudoviricetes</taxon>
        <taxon>Peduoviridae</taxon>
        <taxon>Maltschvirus</taxon>
        <taxon>Maltschvirus maltsch</taxon>
    </lineage>
</organism>
<evidence type="ECO:0000313" key="2">
    <source>
        <dbReference type="EMBL" id="CAB4203879.1"/>
    </source>
</evidence>
<dbReference type="EMBL" id="LR798409">
    <property type="protein sequence ID" value="CAB5229675.1"/>
    <property type="molecule type" value="Genomic_DNA"/>
</dbReference>
<reference evidence="1" key="1">
    <citation type="submission" date="2020-05" db="EMBL/GenBank/DDBJ databases">
        <authorList>
            <person name="Chiriac C."/>
            <person name="Salcher M."/>
            <person name="Ghai R."/>
            <person name="Kavagutti S V."/>
        </authorList>
    </citation>
    <scope>NUCLEOTIDE SEQUENCE</scope>
</reference>
<evidence type="ECO:0000313" key="3">
    <source>
        <dbReference type="EMBL" id="CAB5229675.1"/>
    </source>
</evidence>
<accession>A0A6J5PS45</accession>
<dbReference type="EMBL" id="LR796889">
    <property type="protein sequence ID" value="CAB4172866.1"/>
    <property type="molecule type" value="Genomic_DNA"/>
</dbReference>
<dbReference type="EMBL" id="LR797334">
    <property type="protein sequence ID" value="CAB4203879.1"/>
    <property type="molecule type" value="Genomic_DNA"/>
</dbReference>
<sequence length="62" mass="7129">MKVKYVGPQERIFIPHHEVEFDVERDGVVDVPAELAENLLKRPDFEVAQPKKKAVKATKETK</sequence>
<protein>
    <submittedName>
        <fullName evidence="1">Uncharacterized protein</fullName>
    </submittedName>
</protein>